<keyword evidence="1" id="KW-0732">Signal</keyword>
<gene>
    <name evidence="2" type="ORF">DXU93_06335</name>
</gene>
<dbReference type="AlphaFoldDB" id="A0A3E1EYP4"/>
<name>A0A3E1EYP4_9FLAO</name>
<dbReference type="OrthoDB" id="982927at2"/>
<evidence type="ECO:0000313" key="3">
    <source>
        <dbReference type="Proteomes" id="UP000257127"/>
    </source>
</evidence>
<organism evidence="2 3">
    <name type="scientific">Brumimicrobium aurantiacum</name>
    <dbReference type="NCBI Taxonomy" id="1737063"/>
    <lineage>
        <taxon>Bacteria</taxon>
        <taxon>Pseudomonadati</taxon>
        <taxon>Bacteroidota</taxon>
        <taxon>Flavobacteriia</taxon>
        <taxon>Flavobacteriales</taxon>
        <taxon>Crocinitomicaceae</taxon>
        <taxon>Brumimicrobium</taxon>
    </lineage>
</organism>
<protein>
    <submittedName>
        <fullName evidence="2">Uncharacterized protein</fullName>
    </submittedName>
</protein>
<proteinExistence type="predicted"/>
<sequence length="116" mass="13273">MKNIFLLLIVAVYSLSVSSAVNTLQLENSFSLQGTEKVHFSDFSKIIFPQVVTADGHNLSGGNQFQFDDDLDQSFFSIQCLSQLYGEYSLKAIKLSRNFDLQFPSIDIIFPFHYFW</sequence>
<dbReference type="Proteomes" id="UP000257127">
    <property type="component" value="Unassembled WGS sequence"/>
</dbReference>
<reference evidence="2 3" key="1">
    <citation type="submission" date="2018-08" db="EMBL/GenBank/DDBJ databases">
        <title>The draft genome squence of Brumimicrobium sp. N62.</title>
        <authorList>
            <person name="Du Z.-J."/>
            <person name="Luo H.-R."/>
        </authorList>
    </citation>
    <scope>NUCLEOTIDE SEQUENCE [LARGE SCALE GENOMIC DNA]</scope>
    <source>
        <strain evidence="2 3">N62</strain>
    </source>
</reference>
<evidence type="ECO:0000313" key="2">
    <source>
        <dbReference type="EMBL" id="RFC54603.1"/>
    </source>
</evidence>
<comment type="caution">
    <text evidence="2">The sequence shown here is derived from an EMBL/GenBank/DDBJ whole genome shotgun (WGS) entry which is preliminary data.</text>
</comment>
<dbReference type="RefSeq" id="WP_116880438.1">
    <property type="nucleotide sequence ID" value="NZ_QURB01000003.1"/>
</dbReference>
<feature type="signal peptide" evidence="1">
    <location>
        <begin position="1"/>
        <end position="19"/>
    </location>
</feature>
<dbReference type="EMBL" id="QURB01000003">
    <property type="protein sequence ID" value="RFC54603.1"/>
    <property type="molecule type" value="Genomic_DNA"/>
</dbReference>
<accession>A0A3E1EYP4</accession>
<feature type="chain" id="PRO_5017762493" evidence="1">
    <location>
        <begin position="20"/>
        <end position="116"/>
    </location>
</feature>
<keyword evidence="3" id="KW-1185">Reference proteome</keyword>
<evidence type="ECO:0000256" key="1">
    <source>
        <dbReference type="SAM" id="SignalP"/>
    </source>
</evidence>